<feature type="transmembrane region" description="Helical" evidence="6">
    <location>
        <begin position="935"/>
        <end position="955"/>
    </location>
</feature>
<feature type="transmembrane region" description="Helical" evidence="6">
    <location>
        <begin position="496"/>
        <end position="517"/>
    </location>
</feature>
<feature type="transmembrane region" description="Helical" evidence="6">
    <location>
        <begin position="837"/>
        <end position="859"/>
    </location>
</feature>
<dbReference type="Pfam" id="PF13520">
    <property type="entry name" value="AA_permease_2"/>
    <property type="match status" value="1"/>
</dbReference>
<evidence type="ECO:0000256" key="2">
    <source>
        <dbReference type="ARBA" id="ARBA00022692"/>
    </source>
</evidence>
<dbReference type="SMART" id="SM00014">
    <property type="entry name" value="acidPPc"/>
    <property type="match status" value="1"/>
</dbReference>
<organism evidence="8 9">
    <name type="scientific">Actinomortierella ambigua</name>
    <dbReference type="NCBI Taxonomy" id="1343610"/>
    <lineage>
        <taxon>Eukaryota</taxon>
        <taxon>Fungi</taxon>
        <taxon>Fungi incertae sedis</taxon>
        <taxon>Mucoromycota</taxon>
        <taxon>Mortierellomycotina</taxon>
        <taxon>Mortierellomycetes</taxon>
        <taxon>Mortierellales</taxon>
        <taxon>Mortierellaceae</taxon>
        <taxon>Actinomortierella</taxon>
    </lineage>
</organism>
<feature type="region of interest" description="Disordered" evidence="5">
    <location>
        <begin position="285"/>
        <end position="374"/>
    </location>
</feature>
<dbReference type="SUPFAM" id="SSF48317">
    <property type="entry name" value="Acid phosphatase/Vanadium-dependent haloperoxidase"/>
    <property type="match status" value="1"/>
</dbReference>
<feature type="region of interest" description="Disordered" evidence="5">
    <location>
        <begin position="464"/>
        <end position="492"/>
    </location>
</feature>
<dbReference type="PANTHER" id="PTHR11785:SF512">
    <property type="entry name" value="SOBREMESA, ISOFORM B"/>
    <property type="match status" value="1"/>
</dbReference>
<dbReference type="Gene3D" id="1.20.1740.10">
    <property type="entry name" value="Amino acid/polyamine transporter I"/>
    <property type="match status" value="2"/>
</dbReference>
<feature type="transmembrane region" description="Helical" evidence="6">
    <location>
        <begin position="149"/>
        <end position="169"/>
    </location>
</feature>
<feature type="transmembrane region" description="Helical" evidence="6">
    <location>
        <begin position="961"/>
        <end position="981"/>
    </location>
</feature>
<feature type="transmembrane region" description="Helical" evidence="6">
    <location>
        <begin position="117"/>
        <end position="137"/>
    </location>
</feature>
<feature type="compositionally biased region" description="Polar residues" evidence="5">
    <location>
        <begin position="1043"/>
        <end position="1053"/>
    </location>
</feature>
<feature type="compositionally biased region" description="Polar residues" evidence="5">
    <location>
        <begin position="300"/>
        <end position="333"/>
    </location>
</feature>
<feature type="transmembrane region" description="Helical" evidence="6">
    <location>
        <begin position="760"/>
        <end position="779"/>
    </location>
</feature>
<evidence type="ECO:0000256" key="5">
    <source>
        <dbReference type="SAM" id="MobiDB-lite"/>
    </source>
</evidence>
<feature type="domain" description="Phosphatidic acid phosphatase type 2/haloperoxidase" evidence="7">
    <location>
        <begin position="38"/>
        <end position="160"/>
    </location>
</feature>
<evidence type="ECO:0000259" key="7">
    <source>
        <dbReference type="SMART" id="SM00014"/>
    </source>
</evidence>
<dbReference type="InterPro" id="IPR000326">
    <property type="entry name" value="PAP2/HPO"/>
</dbReference>
<dbReference type="Gene3D" id="1.20.144.10">
    <property type="entry name" value="Phosphatidic acid phosphatase type 2/haloperoxidase"/>
    <property type="match status" value="1"/>
</dbReference>
<feature type="transmembrane region" description="Helical" evidence="6">
    <location>
        <begin position="728"/>
        <end position="748"/>
    </location>
</feature>
<feature type="transmembrane region" description="Helical" evidence="6">
    <location>
        <begin position="799"/>
        <end position="816"/>
    </location>
</feature>
<sequence>MRHPILDTVLMTTAVTVTYDFNSIIVPFVCWFASPELARGFTLICLQCTYWTGFVKDYLCLPRPPSPPIVRLANSEYHGREYGFPSTHTTTAVAYALYFYGYIARADPELWSPLVKGLLYVTVALYTFLVAFGRVYCGMHSVTDCVGGAAVGVAIWGVYTYFCETIAFYFTTGFWWSPLAILAIVILSQTCFPIPVEDCPCADDSAICTPITAGWVLGTLHFASMDDYSSNFPEPGTIPYSSEMGPTKSVLRFLLGMATFLVSRVIVKKIAAQVVPPLYQALSGGRGGGLAKRPEEAGPLNTSKTMLSNGQDSVVAVQTSRCKTTETRMGQNPRTRKQTAMLPLVPSPSGSSTEVSSCESSETEVERDNDGLAGSKAGTVLNVLQQHPHAPLHNRARTVTTSYLASVKGNSAAAATAAAAGGRHSSSSSSFSRHSNPSSITSSTRCSTSATTDQSSAFHAGNLEASSCHGQQRGDGDDDDDTFGGRTVNSQPERTMGLGSAILMIIGTLIGTGIFASPGPLFDAVHSTQTSFIIWAFAGLICTIGAYSYAELGTMFPSSGGDFNYLSRAYGRKMGLIFGWTFIMVLNPVGTSGISGVLGRYVVDLIRYFYEAHNMAAAAAVAASGATNSAATGSDFYNPLPIGNAAGSQPPLGISPFNGTGTGGGGGSDYYWSGNETVYGPLIFLNETVGIDDRGHLVHLSPHSPYAPGSSVYNAPFSQPPGADTMAILVRVFSVSAILLMGAINVFFKEGGKYASNFLAILKLAGMSLLIVIGSMAAVKNHAQSEPFLIPIEESSRNVLDYVSALCFAFFAYNGFNNINLGLGELRDPERNLKWAVCLAMPSITVLFLLANFALFSILSSHDLRHIHSLTLHAGHKVLGTPGGYLMAATVIASALGSINANIWAGTRLLVTLANDNELIPACMAKTWSRTGTPAWAMTFLIVQACIHALIGLDFKQFSKVYSAVGWSWYGLSVFGLLYLRKTKPHLPRPVKIWYPLAVLFVAVAAFLVLGALLLAFGSKALLHPSSTTAGGEGDSSGNSGSATDSVVPNTEKSPPVEWGTVGMVIFRKSSQ</sequence>
<dbReference type="AlphaFoldDB" id="A0A9P6QFX2"/>
<dbReference type="InterPro" id="IPR036938">
    <property type="entry name" value="PAP2/HPO_sf"/>
</dbReference>
<dbReference type="GO" id="GO:0016020">
    <property type="term" value="C:membrane"/>
    <property type="evidence" value="ECO:0007669"/>
    <property type="project" value="UniProtKB-SubCell"/>
</dbReference>
<proteinExistence type="predicted"/>
<feature type="region of interest" description="Disordered" evidence="5">
    <location>
        <begin position="418"/>
        <end position="448"/>
    </location>
</feature>
<feature type="region of interest" description="Disordered" evidence="5">
    <location>
        <begin position="1028"/>
        <end position="1058"/>
    </location>
</feature>
<evidence type="ECO:0000313" key="8">
    <source>
        <dbReference type="EMBL" id="KAG0265052.1"/>
    </source>
</evidence>
<dbReference type="Proteomes" id="UP000807716">
    <property type="component" value="Unassembled WGS sequence"/>
</dbReference>
<protein>
    <recommendedName>
        <fullName evidence="7">Phosphatidic acid phosphatase type 2/haloperoxidase domain-containing protein</fullName>
    </recommendedName>
</protein>
<dbReference type="InterPro" id="IPR050598">
    <property type="entry name" value="AminoAcid_Transporter"/>
</dbReference>
<keyword evidence="9" id="KW-1185">Reference proteome</keyword>
<feature type="transmembrane region" description="Helical" evidence="6">
    <location>
        <begin position="879"/>
        <end position="899"/>
    </location>
</feature>
<accession>A0A9P6QFX2</accession>
<dbReference type="PANTHER" id="PTHR11785">
    <property type="entry name" value="AMINO ACID TRANSPORTER"/>
    <property type="match status" value="1"/>
</dbReference>
<keyword evidence="3 6" id="KW-1133">Transmembrane helix</keyword>
<dbReference type="OrthoDB" id="10062876at2759"/>
<name>A0A9P6QFX2_9FUNG</name>
<comment type="subcellular location">
    <subcellularLocation>
        <location evidence="1">Membrane</location>
        <topology evidence="1">Multi-pass membrane protein</topology>
    </subcellularLocation>
</comment>
<keyword evidence="2 6" id="KW-0812">Transmembrane</keyword>
<evidence type="ECO:0000256" key="6">
    <source>
        <dbReference type="SAM" id="Phobius"/>
    </source>
</evidence>
<comment type="caution">
    <text evidence="8">The sequence shown here is derived from an EMBL/GenBank/DDBJ whole genome shotgun (WGS) entry which is preliminary data.</text>
</comment>
<dbReference type="InterPro" id="IPR002293">
    <property type="entry name" value="AA/rel_permease1"/>
</dbReference>
<keyword evidence="4 6" id="KW-0472">Membrane</keyword>
<feature type="transmembrane region" description="Helical" evidence="6">
    <location>
        <begin position="532"/>
        <end position="550"/>
    </location>
</feature>
<evidence type="ECO:0000256" key="4">
    <source>
        <dbReference type="ARBA" id="ARBA00023136"/>
    </source>
</evidence>
<dbReference type="Pfam" id="PF01569">
    <property type="entry name" value="PAP2"/>
    <property type="match status" value="1"/>
</dbReference>
<gene>
    <name evidence="8" type="ORF">DFQ27_000847</name>
</gene>
<feature type="transmembrane region" description="Helical" evidence="6">
    <location>
        <begin position="175"/>
        <end position="194"/>
    </location>
</feature>
<feature type="transmembrane region" description="Helical" evidence="6">
    <location>
        <begin position="576"/>
        <end position="598"/>
    </location>
</feature>
<reference evidence="8" key="1">
    <citation type="journal article" date="2020" name="Fungal Divers.">
        <title>Resolving the Mortierellaceae phylogeny through synthesis of multi-gene phylogenetics and phylogenomics.</title>
        <authorList>
            <person name="Vandepol N."/>
            <person name="Liber J."/>
            <person name="Desiro A."/>
            <person name="Na H."/>
            <person name="Kennedy M."/>
            <person name="Barry K."/>
            <person name="Grigoriev I.V."/>
            <person name="Miller A.N."/>
            <person name="O'Donnell K."/>
            <person name="Stajich J.E."/>
            <person name="Bonito G."/>
        </authorList>
    </citation>
    <scope>NUCLEOTIDE SEQUENCE</scope>
    <source>
        <strain evidence="8">BC1065</strain>
    </source>
</reference>
<evidence type="ECO:0000256" key="1">
    <source>
        <dbReference type="ARBA" id="ARBA00004141"/>
    </source>
</evidence>
<dbReference type="EMBL" id="JAAAJB010000124">
    <property type="protein sequence ID" value="KAG0265052.1"/>
    <property type="molecule type" value="Genomic_DNA"/>
</dbReference>
<evidence type="ECO:0000313" key="9">
    <source>
        <dbReference type="Proteomes" id="UP000807716"/>
    </source>
</evidence>
<feature type="transmembrane region" description="Helical" evidence="6">
    <location>
        <begin position="993"/>
        <end position="1017"/>
    </location>
</feature>
<dbReference type="GO" id="GO:0015179">
    <property type="term" value="F:L-amino acid transmembrane transporter activity"/>
    <property type="evidence" value="ECO:0007669"/>
    <property type="project" value="TreeGrafter"/>
</dbReference>
<evidence type="ECO:0000256" key="3">
    <source>
        <dbReference type="ARBA" id="ARBA00022989"/>
    </source>
</evidence>
<feature type="compositionally biased region" description="Low complexity" evidence="5">
    <location>
        <begin position="347"/>
        <end position="360"/>
    </location>
</feature>